<gene>
    <name evidence="11" type="ORF">MNBD_DELTA01-484</name>
</gene>
<dbReference type="GO" id="GO:0008840">
    <property type="term" value="F:4-hydroxy-tetrahydrodipicolinate synthase activity"/>
    <property type="evidence" value="ECO:0007669"/>
    <property type="project" value="UniProtKB-EC"/>
</dbReference>
<keyword evidence="5" id="KW-0028">Amino-acid biosynthesis</keyword>
<organism evidence="11">
    <name type="scientific">hydrothermal vent metagenome</name>
    <dbReference type="NCBI Taxonomy" id="652676"/>
    <lineage>
        <taxon>unclassified sequences</taxon>
        <taxon>metagenomes</taxon>
        <taxon>ecological metagenomes</taxon>
    </lineage>
</organism>
<evidence type="ECO:0000256" key="4">
    <source>
        <dbReference type="ARBA" id="ARBA00022490"/>
    </source>
</evidence>
<evidence type="ECO:0000256" key="5">
    <source>
        <dbReference type="ARBA" id="ARBA00022605"/>
    </source>
</evidence>
<dbReference type="InterPro" id="IPR002220">
    <property type="entry name" value="DapA-like"/>
</dbReference>
<dbReference type="GO" id="GO:0005829">
    <property type="term" value="C:cytosol"/>
    <property type="evidence" value="ECO:0007669"/>
    <property type="project" value="TreeGrafter"/>
</dbReference>
<evidence type="ECO:0000256" key="8">
    <source>
        <dbReference type="ARBA" id="ARBA00023239"/>
    </source>
</evidence>
<name>A0A3B0R4L1_9ZZZZ</name>
<accession>A0A3B0R4L1</accession>
<evidence type="ECO:0000256" key="2">
    <source>
        <dbReference type="ARBA" id="ARBA00005120"/>
    </source>
</evidence>
<comment type="pathway">
    <text evidence="2">Amino-acid biosynthesis; L-lysine biosynthesis via DAP pathway; (S)-tetrahydrodipicolinate from L-aspartate: step 3/4.</text>
</comment>
<dbReference type="PRINTS" id="PR00146">
    <property type="entry name" value="DHPICSNTHASE"/>
</dbReference>
<dbReference type="SUPFAM" id="SSF51569">
    <property type="entry name" value="Aldolase"/>
    <property type="match status" value="1"/>
</dbReference>
<evidence type="ECO:0000256" key="10">
    <source>
        <dbReference type="ARBA" id="ARBA00047836"/>
    </source>
</evidence>
<sequence>MFRGCFTALVTPFKGGKVDEDAFRGLIEFQIENGVDGIVPCGTTGESATLTHDEHNRVVDIAVEAAGGRVKVIAGAGSNSTGETVRLTRHAKEAGADAALLITPYYNKPTQAGLYEHYSKVAAEVDIPIILYNVPGRTGVNMTPETTGKLSAIDNIVGIKDATGDIAQVTEVIERSVEGFEIISGDDFITMPMLAIGAEGVISVTSNIMPREVSDMCRLFFEGNLEASRELHYRLQGMHRAMFIETSPIPAKTALSIMGLMEEEFRLPLLALSDSNRVELEKTLTTYGLAGAR</sequence>
<dbReference type="PANTHER" id="PTHR12128">
    <property type="entry name" value="DIHYDRODIPICOLINATE SYNTHASE"/>
    <property type="match status" value="1"/>
</dbReference>
<keyword evidence="9" id="KW-0704">Schiff base</keyword>
<dbReference type="InterPro" id="IPR020625">
    <property type="entry name" value="Schiff_base-form_aldolases_AS"/>
</dbReference>
<keyword evidence="7" id="KW-0457">Lysine biosynthesis</keyword>
<dbReference type="GO" id="GO:0009089">
    <property type="term" value="P:lysine biosynthetic process via diaminopimelate"/>
    <property type="evidence" value="ECO:0007669"/>
    <property type="project" value="UniProtKB-UniPathway"/>
</dbReference>
<proteinExistence type="inferred from homology"/>
<dbReference type="InterPro" id="IPR005263">
    <property type="entry name" value="DapA"/>
</dbReference>
<dbReference type="NCBIfam" id="TIGR00674">
    <property type="entry name" value="dapA"/>
    <property type="match status" value="1"/>
</dbReference>
<dbReference type="PIRSF" id="PIRSF001365">
    <property type="entry name" value="DHDPS"/>
    <property type="match status" value="1"/>
</dbReference>
<dbReference type="EMBL" id="UOEA01000059">
    <property type="protein sequence ID" value="VAV84026.1"/>
    <property type="molecule type" value="Genomic_DNA"/>
</dbReference>
<dbReference type="Gene3D" id="3.20.20.70">
    <property type="entry name" value="Aldolase class I"/>
    <property type="match status" value="1"/>
</dbReference>
<dbReference type="AlphaFoldDB" id="A0A3B0R4L1"/>
<dbReference type="PROSITE" id="PS00665">
    <property type="entry name" value="DHDPS_1"/>
    <property type="match status" value="1"/>
</dbReference>
<dbReference type="PANTHER" id="PTHR12128:SF66">
    <property type="entry name" value="4-HYDROXY-2-OXOGLUTARATE ALDOLASE, MITOCHONDRIAL"/>
    <property type="match status" value="1"/>
</dbReference>
<comment type="function">
    <text evidence="1">Catalyzes the condensation of (S)-aspartate-beta-semialdehyde [(S)-ASA] and pyruvate to 4-hydroxy-tetrahydrodipicolinate (HTPA).</text>
</comment>
<keyword evidence="4" id="KW-0963">Cytoplasm</keyword>
<dbReference type="Pfam" id="PF00701">
    <property type="entry name" value="DHDPS"/>
    <property type="match status" value="1"/>
</dbReference>
<evidence type="ECO:0000313" key="11">
    <source>
        <dbReference type="EMBL" id="VAV84026.1"/>
    </source>
</evidence>
<reference evidence="11" key="1">
    <citation type="submission" date="2018-06" db="EMBL/GenBank/DDBJ databases">
        <authorList>
            <person name="Zhirakovskaya E."/>
        </authorList>
    </citation>
    <scope>NUCLEOTIDE SEQUENCE</scope>
</reference>
<evidence type="ECO:0000256" key="7">
    <source>
        <dbReference type="ARBA" id="ARBA00023154"/>
    </source>
</evidence>
<protein>
    <recommendedName>
        <fullName evidence="3">4-hydroxy-tetrahydrodipicolinate synthase</fullName>
        <ecNumber evidence="3">4.3.3.7</ecNumber>
    </recommendedName>
</protein>
<evidence type="ECO:0000256" key="3">
    <source>
        <dbReference type="ARBA" id="ARBA00012086"/>
    </source>
</evidence>
<dbReference type="UniPathway" id="UPA00034">
    <property type="reaction ID" value="UER00017"/>
</dbReference>
<dbReference type="SMART" id="SM01130">
    <property type="entry name" value="DHDPS"/>
    <property type="match status" value="1"/>
</dbReference>
<dbReference type="InterPro" id="IPR020624">
    <property type="entry name" value="Schiff_base-form_aldolases_CS"/>
</dbReference>
<evidence type="ECO:0000256" key="1">
    <source>
        <dbReference type="ARBA" id="ARBA00003294"/>
    </source>
</evidence>
<comment type="catalytic activity">
    <reaction evidence="10">
        <text>L-aspartate 4-semialdehyde + pyruvate = (2S,4S)-4-hydroxy-2,3,4,5-tetrahydrodipicolinate + H2O + H(+)</text>
        <dbReference type="Rhea" id="RHEA:34171"/>
        <dbReference type="ChEBI" id="CHEBI:15361"/>
        <dbReference type="ChEBI" id="CHEBI:15377"/>
        <dbReference type="ChEBI" id="CHEBI:15378"/>
        <dbReference type="ChEBI" id="CHEBI:67139"/>
        <dbReference type="ChEBI" id="CHEBI:537519"/>
        <dbReference type="EC" id="4.3.3.7"/>
    </reaction>
</comment>
<dbReference type="InterPro" id="IPR013785">
    <property type="entry name" value="Aldolase_TIM"/>
</dbReference>
<dbReference type="CDD" id="cd00950">
    <property type="entry name" value="DHDPS"/>
    <property type="match status" value="1"/>
</dbReference>
<keyword evidence="6" id="KW-0220">Diaminopimelate biosynthesis</keyword>
<dbReference type="PROSITE" id="PS00666">
    <property type="entry name" value="DHDPS_2"/>
    <property type="match status" value="1"/>
</dbReference>
<evidence type="ECO:0000256" key="9">
    <source>
        <dbReference type="ARBA" id="ARBA00023270"/>
    </source>
</evidence>
<dbReference type="EC" id="4.3.3.7" evidence="3"/>
<dbReference type="HAMAP" id="MF_00418">
    <property type="entry name" value="DapA"/>
    <property type="match status" value="1"/>
</dbReference>
<evidence type="ECO:0000256" key="6">
    <source>
        <dbReference type="ARBA" id="ARBA00022915"/>
    </source>
</evidence>
<dbReference type="GO" id="GO:0019877">
    <property type="term" value="P:diaminopimelate biosynthetic process"/>
    <property type="evidence" value="ECO:0007669"/>
    <property type="project" value="UniProtKB-KW"/>
</dbReference>
<keyword evidence="8 11" id="KW-0456">Lyase</keyword>